<proteinExistence type="predicted"/>
<evidence type="ECO:0000256" key="1">
    <source>
        <dbReference type="SAM" id="MobiDB-lite"/>
    </source>
</evidence>
<keyword evidence="2" id="KW-0472">Membrane</keyword>
<dbReference type="AlphaFoldDB" id="A0A556QL40"/>
<sequence>MKDPRDPLPSTLQTWKHEPAPDAGFNDRVWARIRSCETTAPSIVLRFPGALPLAASLAVLLAAAAGTTTAFALNRSQSTERMAAAYARSIDPILMTDSRAVPHTHPHP</sequence>
<organism evidence="3 4">
    <name type="scientific">Rariglobus hedericola</name>
    <dbReference type="NCBI Taxonomy" id="2597822"/>
    <lineage>
        <taxon>Bacteria</taxon>
        <taxon>Pseudomonadati</taxon>
        <taxon>Verrucomicrobiota</taxon>
        <taxon>Opitutia</taxon>
        <taxon>Opitutales</taxon>
        <taxon>Opitutaceae</taxon>
        <taxon>Rariglobus</taxon>
    </lineage>
</organism>
<comment type="caution">
    <text evidence="3">The sequence shown here is derived from an EMBL/GenBank/DDBJ whole genome shotgun (WGS) entry which is preliminary data.</text>
</comment>
<evidence type="ECO:0000256" key="2">
    <source>
        <dbReference type="SAM" id="Phobius"/>
    </source>
</evidence>
<keyword evidence="2" id="KW-1133">Transmembrane helix</keyword>
<keyword evidence="2" id="KW-0812">Transmembrane</keyword>
<dbReference type="OrthoDB" id="195781at2"/>
<reference evidence="3 4" key="1">
    <citation type="submission" date="2019-07" db="EMBL/GenBank/DDBJ databases">
        <title>Description of 53C-WASEF.</title>
        <authorList>
            <person name="Pitt A."/>
            <person name="Hahn M.W."/>
        </authorList>
    </citation>
    <scope>NUCLEOTIDE SEQUENCE [LARGE SCALE GENOMIC DNA]</scope>
    <source>
        <strain evidence="3 4">53C-WASEF</strain>
    </source>
</reference>
<feature type="region of interest" description="Disordered" evidence="1">
    <location>
        <begin position="1"/>
        <end position="24"/>
    </location>
</feature>
<dbReference type="Proteomes" id="UP000315648">
    <property type="component" value="Unassembled WGS sequence"/>
</dbReference>
<feature type="transmembrane region" description="Helical" evidence="2">
    <location>
        <begin position="50"/>
        <end position="73"/>
    </location>
</feature>
<dbReference type="EMBL" id="VMBG01000002">
    <property type="protein sequence ID" value="TSJ77359.1"/>
    <property type="molecule type" value="Genomic_DNA"/>
</dbReference>
<protein>
    <submittedName>
        <fullName evidence="3">Uncharacterized protein</fullName>
    </submittedName>
</protein>
<evidence type="ECO:0000313" key="3">
    <source>
        <dbReference type="EMBL" id="TSJ77359.1"/>
    </source>
</evidence>
<evidence type="ECO:0000313" key="4">
    <source>
        <dbReference type="Proteomes" id="UP000315648"/>
    </source>
</evidence>
<dbReference type="RefSeq" id="WP_144353762.1">
    <property type="nucleotide sequence ID" value="NZ_CBCRVV010000026.1"/>
</dbReference>
<gene>
    <name evidence="3" type="ORF">FPL22_14805</name>
</gene>
<accession>A0A556QL40</accession>
<name>A0A556QL40_9BACT</name>
<keyword evidence="4" id="KW-1185">Reference proteome</keyword>